<dbReference type="InterPro" id="IPR052515">
    <property type="entry name" value="Gfo/Idh/MocA_Oxidoreductase"/>
</dbReference>
<dbReference type="Proteomes" id="UP000886889">
    <property type="component" value="Unassembled WGS sequence"/>
</dbReference>
<protein>
    <submittedName>
        <fullName evidence="3">Gfo/Idh/MocA family oxidoreductase</fullName>
    </submittedName>
</protein>
<feature type="domain" description="Gfo/Idh/MocA-like oxidoreductase N-terminal" evidence="1">
    <location>
        <begin position="5"/>
        <end position="122"/>
    </location>
</feature>
<sequence>MEKTKVILLGTGFIANIHMESYNRFVPDAQIVAVYGRNPEKARAFAEAHGIPASYSNLDEVLEKEEAQVVDICLPNYLHHEACLKAAAAGKHVIIEKPLAVSLEQADEMIEACSSRGLKLMYAEELCFAPKYERVRQMVQAGAVGDVYMLKQSEKHNGPHSPWFYKKETAGGGVMMDMGCHAMAWFRWMTGRAQAKSIYSDMKTVFHKEITDCDDNTVTIVEFENGVTCVAEDSWAKHGGMDDKIEVYGTKGVSYADLFQGNSALTYSVDGYGYAMEKAGDTKGWTFTIFEEEFNQGYPQELAHFISCVREDKEPLVTGKDGRAVLEMIYGAYLSAKTGAKVKLPLENPPKVDYAIQILLG</sequence>
<reference evidence="3" key="1">
    <citation type="submission" date="2020-10" db="EMBL/GenBank/DDBJ databases">
        <authorList>
            <person name="Gilroy R."/>
        </authorList>
    </citation>
    <scope>NUCLEOTIDE SEQUENCE</scope>
    <source>
        <strain evidence="3">ChiBcec6-7307</strain>
    </source>
</reference>
<dbReference type="AlphaFoldDB" id="A0A9D1T8R1"/>
<evidence type="ECO:0000259" key="2">
    <source>
        <dbReference type="Pfam" id="PF22725"/>
    </source>
</evidence>
<name>A0A9D1T8R1_9FIRM</name>
<feature type="domain" description="GFO/IDH/MocA-like oxidoreductase" evidence="2">
    <location>
        <begin position="132"/>
        <end position="252"/>
    </location>
</feature>
<proteinExistence type="predicted"/>
<dbReference type="SUPFAM" id="SSF51735">
    <property type="entry name" value="NAD(P)-binding Rossmann-fold domains"/>
    <property type="match status" value="1"/>
</dbReference>
<dbReference type="PANTHER" id="PTHR43249:SF1">
    <property type="entry name" value="D-GLUCOSIDE 3-DEHYDROGENASE"/>
    <property type="match status" value="1"/>
</dbReference>
<dbReference type="PANTHER" id="PTHR43249">
    <property type="entry name" value="UDP-N-ACETYL-2-AMINO-2-DEOXY-D-GLUCURONATE OXIDASE"/>
    <property type="match status" value="1"/>
</dbReference>
<gene>
    <name evidence="3" type="ORF">IAC80_07345</name>
</gene>
<dbReference type="Gene3D" id="3.30.360.10">
    <property type="entry name" value="Dihydrodipicolinate Reductase, domain 2"/>
    <property type="match status" value="1"/>
</dbReference>
<dbReference type="EMBL" id="DVOS01000060">
    <property type="protein sequence ID" value="HIV23741.1"/>
    <property type="molecule type" value="Genomic_DNA"/>
</dbReference>
<evidence type="ECO:0000313" key="3">
    <source>
        <dbReference type="EMBL" id="HIV23741.1"/>
    </source>
</evidence>
<dbReference type="InterPro" id="IPR000683">
    <property type="entry name" value="Gfo/Idh/MocA-like_OxRdtase_N"/>
</dbReference>
<evidence type="ECO:0000313" key="4">
    <source>
        <dbReference type="Proteomes" id="UP000886889"/>
    </source>
</evidence>
<dbReference type="GO" id="GO:0000166">
    <property type="term" value="F:nucleotide binding"/>
    <property type="evidence" value="ECO:0007669"/>
    <property type="project" value="InterPro"/>
</dbReference>
<organism evidence="3 4">
    <name type="scientific">Candidatus Merdiplasma excrementigallinarum</name>
    <dbReference type="NCBI Taxonomy" id="2840864"/>
    <lineage>
        <taxon>Bacteria</taxon>
        <taxon>Bacillati</taxon>
        <taxon>Bacillota</taxon>
        <taxon>Clostridia</taxon>
        <taxon>Lachnospirales</taxon>
        <taxon>Lachnospiraceae</taxon>
        <taxon>Lachnospiraceae incertae sedis</taxon>
        <taxon>Candidatus Merdiplasma</taxon>
    </lineage>
</organism>
<dbReference type="Pfam" id="PF22725">
    <property type="entry name" value="GFO_IDH_MocA_C3"/>
    <property type="match status" value="1"/>
</dbReference>
<dbReference type="Gene3D" id="3.40.50.720">
    <property type="entry name" value="NAD(P)-binding Rossmann-like Domain"/>
    <property type="match status" value="1"/>
</dbReference>
<dbReference type="SUPFAM" id="SSF55347">
    <property type="entry name" value="Glyceraldehyde-3-phosphate dehydrogenase-like, C-terminal domain"/>
    <property type="match status" value="1"/>
</dbReference>
<dbReference type="Pfam" id="PF01408">
    <property type="entry name" value="GFO_IDH_MocA"/>
    <property type="match status" value="1"/>
</dbReference>
<reference evidence="3" key="2">
    <citation type="journal article" date="2021" name="PeerJ">
        <title>Extensive microbial diversity within the chicken gut microbiome revealed by metagenomics and culture.</title>
        <authorList>
            <person name="Gilroy R."/>
            <person name="Ravi A."/>
            <person name="Getino M."/>
            <person name="Pursley I."/>
            <person name="Horton D.L."/>
            <person name="Alikhan N.F."/>
            <person name="Baker D."/>
            <person name="Gharbi K."/>
            <person name="Hall N."/>
            <person name="Watson M."/>
            <person name="Adriaenssens E.M."/>
            <person name="Foster-Nyarko E."/>
            <person name="Jarju S."/>
            <person name="Secka A."/>
            <person name="Antonio M."/>
            <person name="Oren A."/>
            <person name="Chaudhuri R.R."/>
            <person name="La Ragione R."/>
            <person name="Hildebrand F."/>
            <person name="Pallen M.J."/>
        </authorList>
    </citation>
    <scope>NUCLEOTIDE SEQUENCE</scope>
    <source>
        <strain evidence="3">ChiBcec6-7307</strain>
    </source>
</reference>
<dbReference type="InterPro" id="IPR055170">
    <property type="entry name" value="GFO_IDH_MocA-like_dom"/>
</dbReference>
<dbReference type="InterPro" id="IPR036291">
    <property type="entry name" value="NAD(P)-bd_dom_sf"/>
</dbReference>
<evidence type="ECO:0000259" key="1">
    <source>
        <dbReference type="Pfam" id="PF01408"/>
    </source>
</evidence>
<comment type="caution">
    <text evidence="3">The sequence shown here is derived from an EMBL/GenBank/DDBJ whole genome shotgun (WGS) entry which is preliminary data.</text>
</comment>
<accession>A0A9D1T8R1</accession>